<dbReference type="KEGG" id="pbal:CPBP_00202"/>
<evidence type="ECO:0000256" key="1">
    <source>
        <dbReference type="ARBA" id="ARBA00022723"/>
    </source>
</evidence>
<dbReference type="EMBL" id="CP054719">
    <property type="protein sequence ID" value="QOL19447.1"/>
    <property type="molecule type" value="Genomic_DNA"/>
</dbReference>
<dbReference type="GO" id="GO:0008168">
    <property type="term" value="F:methyltransferase activity"/>
    <property type="evidence" value="ECO:0007669"/>
    <property type="project" value="UniProtKB-KW"/>
</dbReference>
<gene>
    <name evidence="5" type="ORF">CPBP_00202</name>
</gene>
<dbReference type="GO" id="GO:0006412">
    <property type="term" value="P:translation"/>
    <property type="evidence" value="ECO:0007669"/>
    <property type="project" value="InterPro"/>
</dbReference>
<name>A0A7L9RS61_9PROT</name>
<dbReference type="Pfam" id="PF09243">
    <property type="entry name" value="Rsm22"/>
    <property type="match status" value="1"/>
</dbReference>
<keyword evidence="4" id="KW-0411">Iron-sulfur</keyword>
<dbReference type="PANTHER" id="PTHR13184:SF5">
    <property type="entry name" value="METHYLTRANSFERASE-LIKE PROTEIN 17, MITOCHONDRIAL"/>
    <property type="match status" value="1"/>
</dbReference>
<dbReference type="AlphaFoldDB" id="A0A7L9RS61"/>
<proteinExistence type="predicted"/>
<dbReference type="RefSeq" id="WP_350332200.1">
    <property type="nucleotide sequence ID" value="NZ_CP054719.1"/>
</dbReference>
<dbReference type="GO" id="GO:0032259">
    <property type="term" value="P:methylation"/>
    <property type="evidence" value="ECO:0007669"/>
    <property type="project" value="UniProtKB-KW"/>
</dbReference>
<keyword evidence="2" id="KW-0809">Transit peptide</keyword>
<keyword evidence="3" id="KW-0408">Iron</keyword>
<organism evidence="5 6">
    <name type="scientific">Candidatus Bodocaedibacter vickermanii</name>
    <dbReference type="NCBI Taxonomy" id="2741701"/>
    <lineage>
        <taxon>Bacteria</taxon>
        <taxon>Pseudomonadati</taxon>
        <taxon>Pseudomonadota</taxon>
        <taxon>Alphaproteobacteria</taxon>
        <taxon>Holosporales</taxon>
        <taxon>Candidatus Paracaedibacteraceae</taxon>
        <taxon>Candidatus Bodocaedibacter</taxon>
    </lineage>
</organism>
<dbReference type="GO" id="GO:0051536">
    <property type="term" value="F:iron-sulfur cluster binding"/>
    <property type="evidence" value="ECO:0007669"/>
    <property type="project" value="UniProtKB-KW"/>
</dbReference>
<dbReference type="GO" id="GO:0003735">
    <property type="term" value="F:structural constituent of ribosome"/>
    <property type="evidence" value="ECO:0007669"/>
    <property type="project" value="TreeGrafter"/>
</dbReference>
<dbReference type="InterPro" id="IPR052571">
    <property type="entry name" value="Mt_RNA_Methyltransferase"/>
</dbReference>
<dbReference type="InterPro" id="IPR015324">
    <property type="entry name" value="Ribosomal_Rsm22-like"/>
</dbReference>
<reference evidence="5 6" key="1">
    <citation type="submission" date="2020-06" db="EMBL/GenBank/DDBJ databases">
        <title>The endosymbiont of the kinetoplastid Bodo saltans is a Paracaedibacter-like alpha-proteobacterium possessing a putative toxin-antitoxin system.</title>
        <authorList>
            <person name="Midha S."/>
            <person name="Rigden D.J."/>
            <person name="Siozios S."/>
            <person name="Hurst G.D.D."/>
            <person name="Jackson A.P."/>
        </authorList>
    </citation>
    <scope>NUCLEOTIDE SEQUENCE [LARGE SCALE GENOMIC DNA]</scope>
    <source>
        <strain evidence="5">Lake Konstanz</strain>
    </source>
</reference>
<dbReference type="PANTHER" id="PTHR13184">
    <property type="entry name" value="37S RIBOSOMAL PROTEIN S22"/>
    <property type="match status" value="1"/>
</dbReference>
<accession>A0A7L9RS61</accession>
<dbReference type="GO" id="GO:0046872">
    <property type="term" value="F:metal ion binding"/>
    <property type="evidence" value="ECO:0007669"/>
    <property type="project" value="UniProtKB-KW"/>
</dbReference>
<evidence type="ECO:0000256" key="4">
    <source>
        <dbReference type="ARBA" id="ARBA00023014"/>
    </source>
</evidence>
<evidence type="ECO:0000256" key="3">
    <source>
        <dbReference type="ARBA" id="ARBA00023004"/>
    </source>
</evidence>
<dbReference type="InterPro" id="IPR029063">
    <property type="entry name" value="SAM-dependent_MTases_sf"/>
</dbReference>
<sequence>MIRIPSKLVEAIRQNVSDSETVNAAQLRANYQSNKDHQGMYDTYLMSRMPATYAAISRVLQEIPLDANVETVLDIGSGPGTGLWAVRERFDTLESYVGLEGDQGFISLAERLNTSISEHVVAWMPGRYPKGLPNIKADLVLMSYTVGENSPETVAKTIDHVWAHNVSEWLVVIEPGTPKGFKSILEIRAYITANGGNIYAPCKGNYNCPLIGQDWCHFSVRLERSQLQKKIKDATLPYEDEKFSYLIVRNTPVALCEESSRIIKKPMVRPGHITLDLCNESGYERKTVSKSQKETYRTAKKVEWGDSL</sequence>
<dbReference type="Proteomes" id="UP000594001">
    <property type="component" value="Chromosome"/>
</dbReference>
<dbReference type="GO" id="GO:0015935">
    <property type="term" value="C:small ribosomal subunit"/>
    <property type="evidence" value="ECO:0007669"/>
    <property type="project" value="TreeGrafter"/>
</dbReference>
<protein>
    <submittedName>
        <fullName evidence="5">rRNA methyltransferase</fullName>
    </submittedName>
</protein>
<keyword evidence="1" id="KW-0479">Metal-binding</keyword>
<dbReference type="SUPFAM" id="SSF53335">
    <property type="entry name" value="S-adenosyl-L-methionine-dependent methyltransferases"/>
    <property type="match status" value="1"/>
</dbReference>
<keyword evidence="5" id="KW-0808">Transferase</keyword>
<keyword evidence="6" id="KW-1185">Reference proteome</keyword>
<evidence type="ECO:0000313" key="6">
    <source>
        <dbReference type="Proteomes" id="UP000594001"/>
    </source>
</evidence>
<evidence type="ECO:0000256" key="2">
    <source>
        <dbReference type="ARBA" id="ARBA00022946"/>
    </source>
</evidence>
<evidence type="ECO:0000313" key="5">
    <source>
        <dbReference type="EMBL" id="QOL19447.1"/>
    </source>
</evidence>
<keyword evidence="5" id="KW-0489">Methyltransferase</keyword>
<dbReference type="Gene3D" id="3.40.50.150">
    <property type="entry name" value="Vaccinia Virus protein VP39"/>
    <property type="match status" value="1"/>
</dbReference>